<accession>A0A4Y2IU19</accession>
<sequence length="366" mass="42948">MQNFEIERDPDAPDSTEELVLFDCFPAPILKDDEEWKRIPTLKEIMNLIDNFVPFILFTPRADSVKYKIYYTFVKMNRLVKDNLKRCIEHNRIFGYEGISWRKPYEKYINAVNTRHRNCDQRMHFRYREIFVTKKFFTFGKRKVARATYHIYQTLAKEMIVYILVRPDNDLERSFNPMSQKHYKVFVLEPETVYYIPPRTTYVLMTFQATIFRLDVIEETAFRKLSDKVEMHVVKCNSPPNLDIPPETPRMENFFPPVKNSEGSDNEEIHSMPERRVDAEGFKIPAPKRLKQSKTVESTTTNSTAQVQKTFLVIDPDIFRGYQPQILYQVQDPSVPVSDSSQSTVGPSVLEFESFVPVSESSQSAV</sequence>
<keyword evidence="3" id="KW-1185">Reference proteome</keyword>
<gene>
    <name evidence="2" type="ORF">AVEN_184287_1</name>
    <name evidence="1" type="ORF">AVEN_258264_1</name>
</gene>
<evidence type="ECO:0000313" key="1">
    <source>
        <dbReference type="EMBL" id="GBM81137.1"/>
    </source>
</evidence>
<comment type="caution">
    <text evidence="2">The sequence shown here is derived from an EMBL/GenBank/DDBJ whole genome shotgun (WGS) entry which is preliminary data.</text>
</comment>
<evidence type="ECO:0000313" key="3">
    <source>
        <dbReference type="Proteomes" id="UP000499080"/>
    </source>
</evidence>
<proteinExistence type="predicted"/>
<organism evidence="2 3">
    <name type="scientific">Araneus ventricosus</name>
    <name type="common">Orbweaver spider</name>
    <name type="synonym">Epeira ventricosa</name>
    <dbReference type="NCBI Taxonomy" id="182803"/>
    <lineage>
        <taxon>Eukaryota</taxon>
        <taxon>Metazoa</taxon>
        <taxon>Ecdysozoa</taxon>
        <taxon>Arthropoda</taxon>
        <taxon>Chelicerata</taxon>
        <taxon>Arachnida</taxon>
        <taxon>Araneae</taxon>
        <taxon>Araneomorphae</taxon>
        <taxon>Entelegynae</taxon>
        <taxon>Araneoidea</taxon>
        <taxon>Araneidae</taxon>
        <taxon>Araneus</taxon>
    </lineage>
</organism>
<dbReference type="EMBL" id="BGPR01264495">
    <property type="protein sequence ID" value="GBM81137.1"/>
    <property type="molecule type" value="Genomic_DNA"/>
</dbReference>
<dbReference type="EMBL" id="BGPR01264550">
    <property type="protein sequence ID" value="GBM81297.1"/>
    <property type="molecule type" value="Genomic_DNA"/>
</dbReference>
<reference evidence="2 3" key="1">
    <citation type="journal article" date="2019" name="Sci. Rep.">
        <title>Orb-weaving spider Araneus ventricosus genome elucidates the spidroin gene catalogue.</title>
        <authorList>
            <person name="Kono N."/>
            <person name="Nakamura H."/>
            <person name="Ohtoshi R."/>
            <person name="Moran D.A.P."/>
            <person name="Shinohara A."/>
            <person name="Yoshida Y."/>
            <person name="Fujiwara M."/>
            <person name="Mori M."/>
            <person name="Tomita M."/>
            <person name="Arakawa K."/>
        </authorList>
    </citation>
    <scope>NUCLEOTIDE SEQUENCE [LARGE SCALE GENOMIC DNA]</scope>
</reference>
<dbReference type="AlphaFoldDB" id="A0A4Y2IU19"/>
<protein>
    <submittedName>
        <fullName evidence="2">Uncharacterized protein</fullName>
    </submittedName>
</protein>
<name>A0A4Y2IU19_ARAVE</name>
<evidence type="ECO:0000313" key="2">
    <source>
        <dbReference type="EMBL" id="GBM81297.1"/>
    </source>
</evidence>
<feature type="non-terminal residue" evidence="2">
    <location>
        <position position="366"/>
    </location>
</feature>
<dbReference type="Proteomes" id="UP000499080">
    <property type="component" value="Unassembled WGS sequence"/>
</dbReference>
<dbReference type="OrthoDB" id="6437516at2759"/>